<evidence type="ECO:0000313" key="1">
    <source>
        <dbReference type="EMBL" id="CAG8666661.1"/>
    </source>
</evidence>
<sequence length="312" mass="36586">MFLSDVTNNPLMEKFLIQTKEFVTWTQQNEREFFEEVMKINFFVPLVFLGGTLFITAPYGKFQWNSLRLPGKFAWLFQESFSPIVFIYSFFIKNLFSITIFTDATYTTTQIILASFWIIHYTNRVIIYTYRAPNIAPIHILPVLVAIFYNIINGYTNARWISLFGRDNYLYDENGQDICKTPRFILGVFIFLLGMMINIHHDNILFSLRNNLDKSTTKSESVKVITNTNSSSRYVIPNGGLFNYITCPHYFGEIIEWIGFVIATWYSYPAVLFLMATIANLVPRAKSNLNWYREKFGDMYPKNRKAIVPFVW</sequence>
<comment type="caution">
    <text evidence="1">The sequence shown here is derived from an EMBL/GenBank/DDBJ whole genome shotgun (WGS) entry which is preliminary data.</text>
</comment>
<accession>A0ACA9NNW6</accession>
<proteinExistence type="predicted"/>
<dbReference type="Proteomes" id="UP000789702">
    <property type="component" value="Unassembled WGS sequence"/>
</dbReference>
<organism evidence="1 2">
    <name type="scientific">Dentiscutata heterogama</name>
    <dbReference type="NCBI Taxonomy" id="1316150"/>
    <lineage>
        <taxon>Eukaryota</taxon>
        <taxon>Fungi</taxon>
        <taxon>Fungi incertae sedis</taxon>
        <taxon>Mucoromycota</taxon>
        <taxon>Glomeromycotina</taxon>
        <taxon>Glomeromycetes</taxon>
        <taxon>Diversisporales</taxon>
        <taxon>Gigasporaceae</taxon>
        <taxon>Dentiscutata</taxon>
    </lineage>
</organism>
<protein>
    <submittedName>
        <fullName evidence="1">15197_t:CDS:1</fullName>
    </submittedName>
</protein>
<evidence type="ECO:0000313" key="2">
    <source>
        <dbReference type="Proteomes" id="UP000789702"/>
    </source>
</evidence>
<dbReference type="EMBL" id="CAJVPU010018582">
    <property type="protein sequence ID" value="CAG8666661.1"/>
    <property type="molecule type" value="Genomic_DNA"/>
</dbReference>
<gene>
    <name evidence="1" type="ORF">DHETER_LOCUS9996</name>
</gene>
<name>A0ACA9NNW6_9GLOM</name>
<keyword evidence="2" id="KW-1185">Reference proteome</keyword>
<reference evidence="1" key="1">
    <citation type="submission" date="2021-06" db="EMBL/GenBank/DDBJ databases">
        <authorList>
            <person name="Kallberg Y."/>
            <person name="Tangrot J."/>
            <person name="Rosling A."/>
        </authorList>
    </citation>
    <scope>NUCLEOTIDE SEQUENCE</scope>
    <source>
        <strain evidence="1">IL203A</strain>
    </source>
</reference>